<dbReference type="Proteomes" id="UP001562354">
    <property type="component" value="Unassembled WGS sequence"/>
</dbReference>
<gene>
    <name evidence="7" type="ORF">AAFC00_005986</name>
</gene>
<dbReference type="Pfam" id="PF00403">
    <property type="entry name" value="HMA"/>
    <property type="match status" value="1"/>
</dbReference>
<accession>A0ABR3P7X1</accession>
<dbReference type="Pfam" id="PF00080">
    <property type="entry name" value="Sod_Cu"/>
    <property type="match status" value="1"/>
</dbReference>
<dbReference type="RefSeq" id="XP_069198067.1">
    <property type="nucleotide sequence ID" value="XM_069345860.1"/>
</dbReference>
<protein>
    <recommendedName>
        <fullName evidence="3">Superoxide dismutase 1 copper chaperone</fullName>
    </recommendedName>
    <alternativeName>
        <fullName evidence="5">Superoxide dismutase copper chaperone</fullName>
    </alternativeName>
</protein>
<dbReference type="InterPro" id="IPR006121">
    <property type="entry name" value="HMA_dom"/>
</dbReference>
<sequence>MIPPFETTFAVPLSCETCIKDVSDSLYKLDGIKNVTADLQSQLISVEGIAAPSSIVAAIQDTGRDAILRGSGKSDSAAVCILETHSKAVADPVRGLVRMVQVSKDMTIVDLSVKGLGQGTYNVTVREAGNIERGAETTGGIWDLLRARSEQKPATAKGVWGTVEVSKAGIGSVFLDKPIHIWEVIGRSLVVSKKKSDDDNGENLLATRDDPDTLVGVIARSAGVWDNDKTVCSCSGKTVWEERTEQRGKGML</sequence>
<reference evidence="7 8" key="1">
    <citation type="submission" date="2024-07" db="EMBL/GenBank/DDBJ databases">
        <title>Draft sequence of the Neodothiora populina.</title>
        <authorList>
            <person name="Drown D.D."/>
            <person name="Schuette U.S."/>
            <person name="Buechlein A.B."/>
            <person name="Rusch D.R."/>
            <person name="Winton L.W."/>
            <person name="Adams G.A."/>
        </authorList>
    </citation>
    <scope>NUCLEOTIDE SEQUENCE [LARGE SCALE GENOMIC DNA]</scope>
    <source>
        <strain evidence="7 8">CPC 39397</strain>
    </source>
</reference>
<evidence type="ECO:0000313" key="7">
    <source>
        <dbReference type="EMBL" id="KAL1301791.1"/>
    </source>
</evidence>
<organism evidence="7 8">
    <name type="scientific">Neodothiora populina</name>
    <dbReference type="NCBI Taxonomy" id="2781224"/>
    <lineage>
        <taxon>Eukaryota</taxon>
        <taxon>Fungi</taxon>
        <taxon>Dikarya</taxon>
        <taxon>Ascomycota</taxon>
        <taxon>Pezizomycotina</taxon>
        <taxon>Dothideomycetes</taxon>
        <taxon>Dothideomycetidae</taxon>
        <taxon>Dothideales</taxon>
        <taxon>Dothioraceae</taxon>
        <taxon>Neodothiora</taxon>
    </lineage>
</organism>
<name>A0ABR3P7X1_9PEZI</name>
<feature type="domain" description="HMA" evidence="6">
    <location>
        <begin position="4"/>
        <end position="67"/>
    </location>
</feature>
<dbReference type="EMBL" id="JBFMKM010000013">
    <property type="protein sequence ID" value="KAL1301791.1"/>
    <property type="molecule type" value="Genomic_DNA"/>
</dbReference>
<dbReference type="PROSITE" id="PS50846">
    <property type="entry name" value="HMA_2"/>
    <property type="match status" value="1"/>
</dbReference>
<dbReference type="InterPro" id="IPR001424">
    <property type="entry name" value="SOD_Cu_Zn_dom"/>
</dbReference>
<dbReference type="Gene3D" id="3.30.70.100">
    <property type="match status" value="1"/>
</dbReference>
<dbReference type="Gene3D" id="2.60.40.200">
    <property type="entry name" value="Superoxide dismutase, copper/zinc binding domain"/>
    <property type="match status" value="1"/>
</dbReference>
<dbReference type="SUPFAM" id="SSF49329">
    <property type="entry name" value="Cu,Zn superoxide dismutase-like"/>
    <property type="match status" value="1"/>
</dbReference>
<evidence type="ECO:0000256" key="4">
    <source>
        <dbReference type="ARBA" id="ARBA00025798"/>
    </source>
</evidence>
<evidence type="ECO:0000313" key="8">
    <source>
        <dbReference type="Proteomes" id="UP001562354"/>
    </source>
</evidence>
<comment type="similarity">
    <text evidence="4">In the C-terminal section; belongs to the Cu-Zn superoxide dismutase family.</text>
</comment>
<evidence type="ECO:0000256" key="1">
    <source>
        <dbReference type="ARBA" id="ARBA00001973"/>
    </source>
</evidence>
<evidence type="ECO:0000256" key="2">
    <source>
        <dbReference type="ARBA" id="ARBA00010636"/>
    </source>
</evidence>
<dbReference type="SUPFAM" id="SSF55008">
    <property type="entry name" value="HMA, heavy metal-associated domain"/>
    <property type="match status" value="1"/>
</dbReference>
<dbReference type="InterPro" id="IPR036423">
    <property type="entry name" value="SOD-like_Cu/Zn_dom_sf"/>
</dbReference>
<dbReference type="InterPro" id="IPR024134">
    <property type="entry name" value="SOD_Cu/Zn_/chaperone"/>
</dbReference>
<evidence type="ECO:0000259" key="6">
    <source>
        <dbReference type="PROSITE" id="PS50846"/>
    </source>
</evidence>
<proteinExistence type="inferred from homology"/>
<evidence type="ECO:0000256" key="5">
    <source>
        <dbReference type="ARBA" id="ARBA00032899"/>
    </source>
</evidence>
<comment type="caution">
    <text evidence="7">The sequence shown here is derived from an EMBL/GenBank/DDBJ whole genome shotgun (WGS) entry which is preliminary data.</text>
</comment>
<comment type="similarity">
    <text evidence="2">Belongs to the CCS1 family.</text>
</comment>
<evidence type="ECO:0000256" key="3">
    <source>
        <dbReference type="ARBA" id="ARBA00016103"/>
    </source>
</evidence>
<dbReference type="InterPro" id="IPR036163">
    <property type="entry name" value="HMA_dom_sf"/>
</dbReference>
<keyword evidence="8" id="KW-1185">Reference proteome</keyword>
<dbReference type="GeneID" id="95979685"/>
<comment type="cofactor">
    <cofactor evidence="1">
        <name>Cu(2+)</name>
        <dbReference type="ChEBI" id="CHEBI:29036"/>
    </cofactor>
</comment>
<dbReference type="PANTHER" id="PTHR10003">
    <property type="entry name" value="SUPEROXIDE DISMUTASE CU-ZN -RELATED"/>
    <property type="match status" value="1"/>
</dbReference>